<feature type="compositionally biased region" description="Polar residues" evidence="1">
    <location>
        <begin position="360"/>
        <end position="375"/>
    </location>
</feature>
<evidence type="ECO:0000313" key="3">
    <source>
        <dbReference type="Proteomes" id="UP001497472"/>
    </source>
</evidence>
<feature type="compositionally biased region" description="Polar residues" evidence="1">
    <location>
        <begin position="13"/>
        <end position="44"/>
    </location>
</feature>
<gene>
    <name evidence="2" type="ORF">LNINA_LOCUS3687</name>
</gene>
<evidence type="ECO:0000256" key="1">
    <source>
        <dbReference type="SAM" id="MobiDB-lite"/>
    </source>
</evidence>
<dbReference type="Proteomes" id="UP001497472">
    <property type="component" value="Unassembled WGS sequence"/>
</dbReference>
<feature type="region of interest" description="Disordered" evidence="1">
    <location>
        <begin position="202"/>
        <end position="225"/>
    </location>
</feature>
<feature type="compositionally biased region" description="Pro residues" evidence="1">
    <location>
        <begin position="377"/>
        <end position="387"/>
    </location>
</feature>
<proteinExistence type="predicted"/>
<comment type="caution">
    <text evidence="2">The sequence shown here is derived from an EMBL/GenBank/DDBJ whole genome shotgun (WGS) entry which is preliminary data.</text>
</comment>
<reference evidence="2 3" key="1">
    <citation type="submission" date="2023-11" db="EMBL/GenBank/DDBJ databases">
        <authorList>
            <person name="Okamura Y."/>
        </authorList>
    </citation>
    <scope>NUCLEOTIDE SEQUENCE [LARGE SCALE GENOMIC DNA]</scope>
</reference>
<sequence>MQMYYAYPVPSPKVNSNFDDTGTSGYDYRNQNGERTSNNRATDTESLTNVKLLNSKAEAENTPVNVAMKNAGNTGYSNAISTAGVSEGSGYNYNAGQPSKDSGISPSSTGPVANVGVTVSDPTGYNYEGQNMVSSQATLNTGYSTPASVENYSGYNYERQNTAQVINYNVNTETQTPTIPSTNSGYAYENQNNAKVRENKDTANIGPLNNKNPGYNYPTGKGTTQTSQIKANASFGTNPTEILSKTGYNYERRILMNSNSETDFEPTYSSGSNNKNDDLTSINSQRQSQGPKYNSQSLPSTNYLPTSENVYKLPESYLPVKPTSKVQTSRPIPQSTVTRAPLKKSYLTPNTMDIPKESTTHMTSGDIQNIQTTNEYIPPPMLEPIPKPSLQYLTPNKNQKK</sequence>
<evidence type="ECO:0000313" key="2">
    <source>
        <dbReference type="EMBL" id="CAK1543897.1"/>
    </source>
</evidence>
<feature type="region of interest" description="Disordered" evidence="1">
    <location>
        <begin position="321"/>
        <end position="401"/>
    </location>
</feature>
<name>A0AAV1J5K0_9NEOP</name>
<dbReference type="EMBL" id="CAVLEF010000005">
    <property type="protein sequence ID" value="CAK1543897.1"/>
    <property type="molecule type" value="Genomic_DNA"/>
</dbReference>
<feature type="region of interest" description="Disordered" evidence="1">
    <location>
        <begin position="261"/>
        <end position="306"/>
    </location>
</feature>
<organism evidence="2 3">
    <name type="scientific">Leptosia nina</name>
    <dbReference type="NCBI Taxonomy" id="320188"/>
    <lineage>
        <taxon>Eukaryota</taxon>
        <taxon>Metazoa</taxon>
        <taxon>Ecdysozoa</taxon>
        <taxon>Arthropoda</taxon>
        <taxon>Hexapoda</taxon>
        <taxon>Insecta</taxon>
        <taxon>Pterygota</taxon>
        <taxon>Neoptera</taxon>
        <taxon>Endopterygota</taxon>
        <taxon>Lepidoptera</taxon>
        <taxon>Glossata</taxon>
        <taxon>Ditrysia</taxon>
        <taxon>Papilionoidea</taxon>
        <taxon>Pieridae</taxon>
        <taxon>Pierinae</taxon>
        <taxon>Leptosia</taxon>
    </lineage>
</organism>
<keyword evidence="3" id="KW-1185">Reference proteome</keyword>
<accession>A0AAV1J5K0</accession>
<feature type="compositionally biased region" description="Polar residues" evidence="1">
    <location>
        <begin position="391"/>
        <end position="401"/>
    </location>
</feature>
<protein>
    <submittedName>
        <fullName evidence="2">Uncharacterized protein</fullName>
    </submittedName>
</protein>
<dbReference type="AlphaFoldDB" id="A0AAV1J5K0"/>
<feature type="compositionally biased region" description="Polar residues" evidence="1">
    <location>
        <begin position="324"/>
        <end position="338"/>
    </location>
</feature>
<feature type="region of interest" description="Disordered" evidence="1">
    <location>
        <begin position="1"/>
        <end position="44"/>
    </location>
</feature>